<dbReference type="GO" id="GO:0009570">
    <property type="term" value="C:chloroplast stroma"/>
    <property type="evidence" value="ECO:0007669"/>
    <property type="project" value="TreeGrafter"/>
</dbReference>
<evidence type="ECO:0008006" key="9">
    <source>
        <dbReference type="Google" id="ProtNLM"/>
    </source>
</evidence>
<dbReference type="Proteomes" id="UP000836841">
    <property type="component" value="Chromosome 3"/>
</dbReference>
<name>A0AAU9RUZ1_THLAR</name>
<dbReference type="InterPro" id="IPR010255">
    <property type="entry name" value="Haem_peroxidase_sf"/>
</dbReference>
<evidence type="ECO:0000313" key="7">
    <source>
        <dbReference type="EMBL" id="CAH2052857.1"/>
    </source>
</evidence>
<dbReference type="InterPro" id="IPR004294">
    <property type="entry name" value="Carotenoid_Oase"/>
</dbReference>
<gene>
    <name evidence="7" type="ORF">TAV2_LOCUS9761</name>
</gene>
<keyword evidence="3" id="KW-0560">Oxidoreductase</keyword>
<dbReference type="Pfam" id="PF03055">
    <property type="entry name" value="RPE65"/>
    <property type="match status" value="1"/>
</dbReference>
<keyword evidence="8" id="KW-1185">Reference proteome</keyword>
<proteinExistence type="inferred from homology"/>
<dbReference type="InterPro" id="IPR036047">
    <property type="entry name" value="F-box-like_dom_sf"/>
</dbReference>
<dbReference type="PANTHER" id="PTHR10543">
    <property type="entry name" value="BETA-CAROTENE DIOXYGENASE"/>
    <property type="match status" value="1"/>
</dbReference>
<keyword evidence="2 5" id="KW-0479">Metal-binding</keyword>
<evidence type="ECO:0000313" key="8">
    <source>
        <dbReference type="Proteomes" id="UP000836841"/>
    </source>
</evidence>
<dbReference type="GO" id="GO:0010436">
    <property type="term" value="F:carotenoid dioxygenase activity"/>
    <property type="evidence" value="ECO:0007669"/>
    <property type="project" value="TreeGrafter"/>
</dbReference>
<dbReference type="SUPFAM" id="SSF81383">
    <property type="entry name" value="F-box domain"/>
    <property type="match status" value="1"/>
</dbReference>
<reference evidence="7 8" key="1">
    <citation type="submission" date="2022-03" db="EMBL/GenBank/DDBJ databases">
        <authorList>
            <person name="Nunn A."/>
            <person name="Chopra R."/>
            <person name="Nunn A."/>
            <person name="Contreras Garrido A."/>
        </authorList>
    </citation>
    <scope>NUCLEOTIDE SEQUENCE [LARGE SCALE GENOMIC DNA]</scope>
</reference>
<feature type="binding site" evidence="5">
    <location>
        <position position="1109"/>
    </location>
    <ligand>
        <name>Fe cation</name>
        <dbReference type="ChEBI" id="CHEBI:24875"/>
        <note>catalytic</note>
    </ligand>
</feature>
<dbReference type="GO" id="GO:0006979">
    <property type="term" value="P:response to oxidative stress"/>
    <property type="evidence" value="ECO:0007669"/>
    <property type="project" value="InterPro"/>
</dbReference>
<keyword evidence="3" id="KW-0223">Dioxygenase</keyword>
<dbReference type="GO" id="GO:0016121">
    <property type="term" value="P:carotene catabolic process"/>
    <property type="evidence" value="ECO:0007669"/>
    <property type="project" value="TreeGrafter"/>
</dbReference>
<dbReference type="EMBL" id="OU466859">
    <property type="protein sequence ID" value="CAH2052857.1"/>
    <property type="molecule type" value="Genomic_DNA"/>
</dbReference>
<dbReference type="GO" id="GO:0020037">
    <property type="term" value="F:heme binding"/>
    <property type="evidence" value="ECO:0007669"/>
    <property type="project" value="InterPro"/>
</dbReference>
<dbReference type="GO" id="GO:0004601">
    <property type="term" value="F:peroxidase activity"/>
    <property type="evidence" value="ECO:0007669"/>
    <property type="project" value="InterPro"/>
</dbReference>
<evidence type="ECO:0000256" key="3">
    <source>
        <dbReference type="ARBA" id="ARBA00022964"/>
    </source>
</evidence>
<evidence type="ECO:0000256" key="5">
    <source>
        <dbReference type="PIRSR" id="PIRSR604294-1"/>
    </source>
</evidence>
<evidence type="ECO:0000256" key="1">
    <source>
        <dbReference type="ARBA" id="ARBA00006787"/>
    </source>
</evidence>
<feature type="region of interest" description="Disordered" evidence="6">
    <location>
        <begin position="493"/>
        <end position="512"/>
    </location>
</feature>
<protein>
    <recommendedName>
        <fullName evidence="9">9-cis-epoxycarotenoid dioxygenase</fullName>
    </recommendedName>
</protein>
<keyword evidence="4 5" id="KW-0408">Iron</keyword>
<feature type="compositionally biased region" description="Polar residues" evidence="6">
    <location>
        <begin position="499"/>
        <end position="512"/>
    </location>
</feature>
<feature type="binding site" evidence="5">
    <location>
        <position position="823"/>
    </location>
    <ligand>
        <name>Fe cation</name>
        <dbReference type="ChEBI" id="CHEBI:24875"/>
        <note>catalytic</note>
    </ligand>
</feature>
<organism evidence="7 8">
    <name type="scientific">Thlaspi arvense</name>
    <name type="common">Field penny-cress</name>
    <dbReference type="NCBI Taxonomy" id="13288"/>
    <lineage>
        <taxon>Eukaryota</taxon>
        <taxon>Viridiplantae</taxon>
        <taxon>Streptophyta</taxon>
        <taxon>Embryophyta</taxon>
        <taxon>Tracheophyta</taxon>
        <taxon>Spermatophyta</taxon>
        <taxon>Magnoliopsida</taxon>
        <taxon>eudicotyledons</taxon>
        <taxon>Gunneridae</taxon>
        <taxon>Pentapetalae</taxon>
        <taxon>rosids</taxon>
        <taxon>malvids</taxon>
        <taxon>Brassicales</taxon>
        <taxon>Brassicaceae</taxon>
        <taxon>Thlaspideae</taxon>
        <taxon>Thlaspi</taxon>
    </lineage>
</organism>
<feature type="region of interest" description="Disordered" evidence="6">
    <location>
        <begin position="269"/>
        <end position="339"/>
    </location>
</feature>
<evidence type="ECO:0000256" key="6">
    <source>
        <dbReference type="SAM" id="MobiDB-lite"/>
    </source>
</evidence>
<comment type="similarity">
    <text evidence="1">Belongs to the carotenoid oxygenase family.</text>
</comment>
<evidence type="ECO:0000256" key="4">
    <source>
        <dbReference type="ARBA" id="ARBA00023004"/>
    </source>
</evidence>
<evidence type="ECO:0000256" key="2">
    <source>
        <dbReference type="ARBA" id="ARBA00022723"/>
    </source>
</evidence>
<dbReference type="AlphaFoldDB" id="A0AAU9RUZ1"/>
<dbReference type="GO" id="GO:0046872">
    <property type="term" value="F:metal ion binding"/>
    <property type="evidence" value="ECO:0007669"/>
    <property type="project" value="UniProtKB-KW"/>
</dbReference>
<dbReference type="PANTHER" id="PTHR10543:SF101">
    <property type="entry name" value="9-CIS-EPOXYCAROTENOID DIOXYGENASE NCED6, CHLOROPLASTIC"/>
    <property type="match status" value="1"/>
</dbReference>
<sequence>MAQRLYVNGVEELLNEGIDVNNIDLFTSRPVKVITTSLRFFLAAELTSMTVSLGEYVCKSVRVVAISESTRRLEPTHAHVHPFVEAFAADQDRFFNAFPSAFVKLSSYKVSTGNKGVIRSVKLVSPFKAAAVIGVVAIINLASPCRLQLILHLLGWLLVAVTTQFRTGPTERLRNQDGVNEDIINELPVDLLLQLLSLLPIKIVIATSVLSKRWRPLDAGDAMGDQPVTRADMEGFAAGLNESTTNLANMVAALTNQIAASTNQIANAGQGGGVRMGPNPNQQGENIPIANAGQRGGIRMGPNPNQQGGNIPVAEEPARNRQGCSSLDPEESSSPVRSSNTAVYPIRLFPAESSEIAVLSIRLPSAGFPETAVFPIRLLPAGFLEITILSVRLFFAGYRREQFSPSSCSNDGFQKQQSSPSDCSYWIFGDSSPLHQTALSRVFEDMITVLSVRLLPTEFPETAVLFVRLLTAGSLKKAVILVKLLPTGSSKAAPRLVSGENSPSHQAAPSKTASTGFPVIAVFPARLRPTKSSKTATASSSCNLYIVEQFLPSDVSIQFLPSVVPIQHTTEYPRSSAMSTTKLPKFPPLLTSPATSPPSPVKLKPSHPNLNPIQKLAASMLDKIESSFVVPMEQNHSLPKPTDPAIQLSGNFAPVNECPVQNGLEVVGQIPPCLRGVYIRNGANPMFPPLAGHHLFDGDGMIHAVSIGSDNQVSYSCRYTQTNRLVQEAELGRPLFPKPIGELHGHSGLARLALFAARAEIGLVDATHGMGVANAGVVYFNGRLLAMSEDDLPYHVKINGQGDLETIGRFGFDEQIDCSVIAHPKVDPTTGDLHTLSYNVLRKPHLKYLKFDTCGKKTRDVDITLEQPTMIHDFAITENFVVIPDQQLVFKLTEMIRGGSPVIYDREKVSRFGVLSKQDPTGSGISWIGVPDCFCFHLWNAWEEMTEDGDPVIVVIGSCMNPPDTIFSESGEPTRIELTEIRLNLRTKESNRKVIVTGINLEAGQVNRSFLGRKTRFVYLAIADPWPKCSGIAKVDLVDGTVSEFKYGPGRFGGEPYFVPEKEGEDQGYVMGFVRDEERDESEFVVLDASEMKLVAAVRLPERVPYGFHGTFVSENQLKEQKQESITRATKLQLTFTLIELSQSKRKESPTLWQNRMQTFESLDEIGMFIVTLL</sequence>
<feature type="binding site" evidence="5">
    <location>
        <position position="937"/>
    </location>
    <ligand>
        <name>Fe cation</name>
        <dbReference type="ChEBI" id="CHEBI:24875"/>
        <note>catalytic</note>
    </ligand>
</feature>
<feature type="binding site" evidence="5">
    <location>
        <position position="872"/>
    </location>
    <ligand>
        <name>Fe cation</name>
        <dbReference type="ChEBI" id="CHEBI:24875"/>
        <note>catalytic</note>
    </ligand>
</feature>
<dbReference type="SUPFAM" id="SSF48113">
    <property type="entry name" value="Heme-dependent peroxidases"/>
    <property type="match status" value="1"/>
</dbReference>
<comment type="cofactor">
    <cofactor evidence="5">
        <name>Fe(2+)</name>
        <dbReference type="ChEBI" id="CHEBI:29033"/>
    </cofactor>
    <text evidence="5">Binds 1 Fe(2+) ion per subunit.</text>
</comment>
<accession>A0AAU9RUZ1</accession>